<dbReference type="Proteomes" id="UP000678317">
    <property type="component" value="Unassembled WGS sequence"/>
</dbReference>
<sequence>MNGAIVVGYDGSPQAQQALAWAAQEARRERRALRLVHVGEGDGQSLDAAVERVRSEAPGVEVTADVEADRSVPRALIRLSSDAHLLVVGSRGRGGFEGLLLGSVSSAVAAHAHCPVVVVRQVPDASSTSGVRPVVVGVDGSPTSVRAIDLAFDQASWRNAPLVAVHAWDLPAMMGPVPPWTLEEVEQLLVTEKAVVAESLAGHADRYPDVKVETVVQLGAPAPVVLDAASDAQLLVVGSRGRGGFGGLLLGSVSQVVVSHASCPVVVVQPSVG</sequence>
<reference evidence="3 4" key="1">
    <citation type="submission" date="2021-03" db="EMBL/GenBank/DDBJ databases">
        <title>novel species in genus Cellulomonas.</title>
        <authorList>
            <person name="Zhang G."/>
        </authorList>
    </citation>
    <scope>NUCLEOTIDE SEQUENCE [LARGE SCALE GENOMIC DNA]</scope>
    <source>
        <strain evidence="4">zg-ZUI188</strain>
    </source>
</reference>
<dbReference type="InterPro" id="IPR006016">
    <property type="entry name" value="UspA"/>
</dbReference>
<comment type="similarity">
    <text evidence="1">Belongs to the universal stress protein A family.</text>
</comment>
<dbReference type="InterPro" id="IPR006015">
    <property type="entry name" value="Universal_stress_UspA"/>
</dbReference>
<evidence type="ECO:0000256" key="1">
    <source>
        <dbReference type="ARBA" id="ARBA00008791"/>
    </source>
</evidence>
<evidence type="ECO:0000313" key="3">
    <source>
        <dbReference type="EMBL" id="MBO3085675.1"/>
    </source>
</evidence>
<dbReference type="SUPFAM" id="SSF52402">
    <property type="entry name" value="Adenine nucleotide alpha hydrolases-like"/>
    <property type="match status" value="2"/>
</dbReference>
<evidence type="ECO:0000313" key="4">
    <source>
        <dbReference type="Proteomes" id="UP000678317"/>
    </source>
</evidence>
<dbReference type="PANTHER" id="PTHR46268">
    <property type="entry name" value="STRESS RESPONSE PROTEIN NHAX"/>
    <property type="match status" value="1"/>
</dbReference>
<dbReference type="InterPro" id="IPR014729">
    <property type="entry name" value="Rossmann-like_a/b/a_fold"/>
</dbReference>
<protein>
    <submittedName>
        <fullName evidence="3">Universal stress protein</fullName>
    </submittedName>
</protein>
<keyword evidence="4" id="KW-1185">Reference proteome</keyword>
<accession>A0ABS3SIV3</accession>
<dbReference type="PANTHER" id="PTHR46268:SF6">
    <property type="entry name" value="UNIVERSAL STRESS PROTEIN UP12"/>
    <property type="match status" value="1"/>
</dbReference>
<dbReference type="Gene3D" id="3.40.50.620">
    <property type="entry name" value="HUPs"/>
    <property type="match status" value="2"/>
</dbReference>
<comment type="caution">
    <text evidence="3">The sequence shown here is derived from an EMBL/GenBank/DDBJ whole genome shotgun (WGS) entry which is preliminary data.</text>
</comment>
<organism evidence="3 4">
    <name type="scientific">Cellulomonas fengjieae</name>
    <dbReference type="NCBI Taxonomy" id="2819978"/>
    <lineage>
        <taxon>Bacteria</taxon>
        <taxon>Bacillati</taxon>
        <taxon>Actinomycetota</taxon>
        <taxon>Actinomycetes</taxon>
        <taxon>Micrococcales</taxon>
        <taxon>Cellulomonadaceae</taxon>
        <taxon>Cellulomonas</taxon>
    </lineage>
</organism>
<dbReference type="PRINTS" id="PR01438">
    <property type="entry name" value="UNVRSLSTRESS"/>
</dbReference>
<name>A0ABS3SIV3_9CELL</name>
<feature type="domain" description="UspA" evidence="2">
    <location>
        <begin position="1"/>
        <end position="120"/>
    </location>
</feature>
<proteinExistence type="inferred from homology"/>
<gene>
    <name evidence="3" type="ORF">J4035_13600</name>
</gene>
<dbReference type="RefSeq" id="WP_208289962.1">
    <property type="nucleotide sequence ID" value="NZ_CP074404.1"/>
</dbReference>
<dbReference type="EMBL" id="JAGFBM010000007">
    <property type="protein sequence ID" value="MBO3085675.1"/>
    <property type="molecule type" value="Genomic_DNA"/>
</dbReference>
<evidence type="ECO:0000259" key="2">
    <source>
        <dbReference type="Pfam" id="PF00582"/>
    </source>
</evidence>
<dbReference type="Pfam" id="PF00582">
    <property type="entry name" value="Usp"/>
    <property type="match status" value="2"/>
</dbReference>
<feature type="domain" description="UspA" evidence="2">
    <location>
        <begin position="132"/>
        <end position="268"/>
    </location>
</feature>